<name>A0ABV7D2Y9_9PROT</name>
<evidence type="ECO:0000259" key="10">
    <source>
        <dbReference type="PROSITE" id="PS50929"/>
    </source>
</evidence>
<dbReference type="InterPro" id="IPR003439">
    <property type="entry name" value="ABC_transporter-like_ATP-bd"/>
</dbReference>
<sequence>MHILRLLRLNKVRFTWNMLYVTVLAGLASAVLLALVNTAAERTHLGEPVSAQLVILYLITFGIFYVSNQASLYRANQFVQSRLNVLRNRIASKIQKADLRSLEQIEHGNIYSVLSQEMNHFSHHFTLLSSAAQSAVLLVLCLGYIALLSFAAFVVVTSATVFALFYFWRRRVVLNDAMVSVNIREAEMLGSLQHYTEGFQEIRLNADKSDALHAQFQKIINELEEIVVGVGAKWVVMLLFSNAFLYALVGVVIFILPLFFQGYTDTIYKIVTASIFLVGPVSAITSAAPMFVKANIGLGHVFELEESLEKGQEFEDYHAAQSLHFNKFKSIRLEDIKFRYHKEKDGFQTGPWTLEINRGDCIFLMGGNGSGKSTAFKLICGLYQVSDGKIYVDDVEVIKKLLPEYRSLFSCIFPDFYLFDELYGLRGVSPEKVNEMIKWMQLEDKVTFQNNRFSTQDLSSGQRKRLALIVSMLEDREIYLLDEWAADQDAHFRELFYVEILPKLKAMGKTVLVITHDDRYWHVADRSIHLETGKMREGAPKGYFLGNGGDNGN</sequence>
<evidence type="ECO:0000256" key="3">
    <source>
        <dbReference type="ARBA" id="ARBA00022692"/>
    </source>
</evidence>
<dbReference type="PROSITE" id="PS00211">
    <property type="entry name" value="ABC_TRANSPORTER_1"/>
    <property type="match status" value="1"/>
</dbReference>
<feature type="domain" description="ABC transporter" evidence="9">
    <location>
        <begin position="331"/>
        <end position="553"/>
    </location>
</feature>
<dbReference type="PANTHER" id="PTHR24221">
    <property type="entry name" value="ATP-BINDING CASSETTE SUB-FAMILY B"/>
    <property type="match status" value="1"/>
</dbReference>
<dbReference type="Proteomes" id="UP001595444">
    <property type="component" value="Unassembled WGS sequence"/>
</dbReference>
<dbReference type="InterPro" id="IPR027417">
    <property type="entry name" value="P-loop_NTPase"/>
</dbReference>
<dbReference type="InterPro" id="IPR017871">
    <property type="entry name" value="ABC_transporter-like_CS"/>
</dbReference>
<feature type="transmembrane region" description="Helical" evidence="8">
    <location>
        <begin position="243"/>
        <end position="260"/>
    </location>
</feature>
<dbReference type="InterPro" id="IPR005898">
    <property type="entry name" value="Cyc_pep_transpt_SyrD/YojI"/>
</dbReference>
<evidence type="ECO:0000313" key="12">
    <source>
        <dbReference type="Proteomes" id="UP001595444"/>
    </source>
</evidence>
<feature type="transmembrane region" description="Helical" evidence="8">
    <location>
        <begin position="151"/>
        <end position="168"/>
    </location>
</feature>
<dbReference type="InterPro" id="IPR003593">
    <property type="entry name" value="AAA+_ATPase"/>
</dbReference>
<reference evidence="12" key="1">
    <citation type="journal article" date="2019" name="Int. J. Syst. Evol. Microbiol.">
        <title>The Global Catalogue of Microorganisms (GCM) 10K type strain sequencing project: providing services to taxonomists for standard genome sequencing and annotation.</title>
        <authorList>
            <consortium name="The Broad Institute Genomics Platform"/>
            <consortium name="The Broad Institute Genome Sequencing Center for Infectious Disease"/>
            <person name="Wu L."/>
            <person name="Ma J."/>
        </authorList>
    </citation>
    <scope>NUCLEOTIDE SEQUENCE [LARGE SCALE GENOMIC DNA]</scope>
    <source>
        <strain evidence="12">KCTC 62164</strain>
    </source>
</reference>
<evidence type="ECO:0000313" key="11">
    <source>
        <dbReference type="EMBL" id="MFC3051543.1"/>
    </source>
</evidence>
<keyword evidence="4" id="KW-0547">Nucleotide-binding</keyword>
<dbReference type="InterPro" id="IPR039421">
    <property type="entry name" value="Type_1_exporter"/>
</dbReference>
<keyword evidence="3 8" id="KW-0812">Transmembrane</keyword>
<dbReference type="PROSITE" id="PS50929">
    <property type="entry name" value="ABC_TM1F"/>
    <property type="match status" value="1"/>
</dbReference>
<dbReference type="PROSITE" id="PS50893">
    <property type="entry name" value="ABC_TRANSPORTER_2"/>
    <property type="match status" value="1"/>
</dbReference>
<keyword evidence="5" id="KW-0067">ATP-binding</keyword>
<dbReference type="InterPro" id="IPR036640">
    <property type="entry name" value="ABC1_TM_sf"/>
</dbReference>
<dbReference type="CDD" id="cd03225">
    <property type="entry name" value="ABC_cobalt_CbiO_domain1"/>
    <property type="match status" value="1"/>
</dbReference>
<comment type="caution">
    <text evidence="11">The sequence shown here is derived from an EMBL/GenBank/DDBJ whole genome shotgun (WGS) entry which is preliminary data.</text>
</comment>
<gene>
    <name evidence="11" type="ORF">ACFOKA_06495</name>
</gene>
<dbReference type="SUPFAM" id="SSF52540">
    <property type="entry name" value="P-loop containing nucleoside triphosphate hydrolases"/>
    <property type="match status" value="1"/>
</dbReference>
<keyword evidence="12" id="KW-1185">Reference proteome</keyword>
<protein>
    <submittedName>
        <fullName evidence="11">Cyclic peptide export ABC transporter</fullName>
    </submittedName>
</protein>
<proteinExistence type="predicted"/>
<dbReference type="PANTHER" id="PTHR24221:SF654">
    <property type="entry name" value="ATP-BINDING CASSETTE SUB-FAMILY B MEMBER 6"/>
    <property type="match status" value="1"/>
</dbReference>
<keyword evidence="2" id="KW-0813">Transport</keyword>
<dbReference type="Gene3D" id="3.40.50.300">
    <property type="entry name" value="P-loop containing nucleotide triphosphate hydrolases"/>
    <property type="match status" value="1"/>
</dbReference>
<feature type="domain" description="ABC transmembrane type-1" evidence="10">
    <location>
        <begin position="21"/>
        <end position="293"/>
    </location>
</feature>
<feature type="transmembrane region" description="Helical" evidence="8">
    <location>
        <begin position="50"/>
        <end position="67"/>
    </location>
</feature>
<evidence type="ECO:0000256" key="2">
    <source>
        <dbReference type="ARBA" id="ARBA00022448"/>
    </source>
</evidence>
<accession>A0ABV7D2Y9</accession>
<dbReference type="NCBIfam" id="TIGR01194">
    <property type="entry name" value="cyc_pep_trnsptr"/>
    <property type="match status" value="1"/>
</dbReference>
<feature type="transmembrane region" description="Helical" evidence="8">
    <location>
        <begin position="266"/>
        <end position="292"/>
    </location>
</feature>
<evidence type="ECO:0000256" key="1">
    <source>
        <dbReference type="ARBA" id="ARBA00004651"/>
    </source>
</evidence>
<evidence type="ECO:0000256" key="7">
    <source>
        <dbReference type="ARBA" id="ARBA00023136"/>
    </source>
</evidence>
<dbReference type="InterPro" id="IPR015856">
    <property type="entry name" value="ABC_transpr_CbiO/EcfA_su"/>
</dbReference>
<evidence type="ECO:0000256" key="4">
    <source>
        <dbReference type="ARBA" id="ARBA00022741"/>
    </source>
</evidence>
<keyword evidence="6 8" id="KW-1133">Transmembrane helix</keyword>
<dbReference type="SUPFAM" id="SSF90123">
    <property type="entry name" value="ABC transporter transmembrane region"/>
    <property type="match status" value="1"/>
</dbReference>
<dbReference type="SMART" id="SM00382">
    <property type="entry name" value="AAA"/>
    <property type="match status" value="1"/>
</dbReference>
<organism evidence="11 12">
    <name type="scientific">Kordiimonas pumila</name>
    <dbReference type="NCBI Taxonomy" id="2161677"/>
    <lineage>
        <taxon>Bacteria</taxon>
        <taxon>Pseudomonadati</taxon>
        <taxon>Pseudomonadota</taxon>
        <taxon>Alphaproteobacteria</taxon>
        <taxon>Kordiimonadales</taxon>
        <taxon>Kordiimonadaceae</taxon>
        <taxon>Kordiimonas</taxon>
    </lineage>
</organism>
<feature type="transmembrane region" description="Helical" evidence="8">
    <location>
        <begin position="125"/>
        <end position="145"/>
    </location>
</feature>
<comment type="subcellular location">
    <subcellularLocation>
        <location evidence="1">Cell membrane</location>
        <topology evidence="1">Multi-pass membrane protein</topology>
    </subcellularLocation>
</comment>
<dbReference type="EMBL" id="JBHRSL010000004">
    <property type="protein sequence ID" value="MFC3051543.1"/>
    <property type="molecule type" value="Genomic_DNA"/>
</dbReference>
<evidence type="ECO:0000259" key="9">
    <source>
        <dbReference type="PROSITE" id="PS50893"/>
    </source>
</evidence>
<evidence type="ECO:0000256" key="5">
    <source>
        <dbReference type="ARBA" id="ARBA00022840"/>
    </source>
</evidence>
<keyword evidence="7 8" id="KW-0472">Membrane</keyword>
<evidence type="ECO:0000256" key="8">
    <source>
        <dbReference type="SAM" id="Phobius"/>
    </source>
</evidence>
<dbReference type="RefSeq" id="WP_194215025.1">
    <property type="nucleotide sequence ID" value="NZ_CP061205.1"/>
</dbReference>
<dbReference type="Gene3D" id="1.20.1560.10">
    <property type="entry name" value="ABC transporter type 1, transmembrane domain"/>
    <property type="match status" value="1"/>
</dbReference>
<dbReference type="InterPro" id="IPR011527">
    <property type="entry name" value="ABC1_TM_dom"/>
</dbReference>
<dbReference type="Pfam" id="PF00005">
    <property type="entry name" value="ABC_tran"/>
    <property type="match status" value="1"/>
</dbReference>
<evidence type="ECO:0000256" key="6">
    <source>
        <dbReference type="ARBA" id="ARBA00022989"/>
    </source>
</evidence>